<dbReference type="GO" id="GO:0003677">
    <property type="term" value="F:DNA binding"/>
    <property type="evidence" value="ECO:0007669"/>
    <property type="project" value="InterPro"/>
</dbReference>
<sequence length="570" mass="66718">MFLIKEKRKNGTNLCIVQSYRDPITKVSKTKRIMNVGYLEDLQKQYDDPIAHFQEVAKQMTEEYSTKTKPTYLTINPAKSLDQGVDLIKNYGYAALSALYHELKLDVFFRGRQRTVDIDYSLNSIMKLLVYGRILYPGSEKQIYGKKDRLFDKTDFTLDDLYHSFPYFHQYKNQLQSWIHDRICENYGKDTTQMYYYVTNHYFEVSEQDLLQKKGVSREYREDPIIQMGLFVDTNRLPVSYELFPRVRDDVPLLKPALKKARYNFGVDKVVIVDDNRSNNADVLYNSVLSGGNGYIISQTIRNAKPEIKKYVLNQDGYRPLGKDCKIKSRVCKREVRITTPDGKKKTVLLKEKQIVFYNDIHARWAIAEREDVILKSKDIIASPEKYNKATTYGAATYVKNLEYDKKTGAVIQDRQGLYLDEKSLREEEKYDGYYMLLTSELDMSEEEIVDVYTGLWEIENSFRLINSTFHARPDYVSRADHMYTHFSTCFVALTLTRLLELKTQRKYPLQQVIRSLKKCSCVHIEDNYYVTTYYDDVLEFVGNSLGVDFSKRYGTLCTIKENLGATKKR</sequence>
<dbReference type="SUPFAM" id="SSF53098">
    <property type="entry name" value="Ribonuclease H-like"/>
    <property type="match status" value="1"/>
</dbReference>
<comment type="caution">
    <text evidence="2">The sequence shown here is derived from an EMBL/GenBank/DDBJ whole genome shotgun (WGS) entry which is preliminary data.</text>
</comment>
<evidence type="ECO:0000313" key="2">
    <source>
        <dbReference type="EMBL" id="RHJ86067.1"/>
    </source>
</evidence>
<accession>A0A415DZ09</accession>
<gene>
    <name evidence="2" type="ORF">DW099_14610</name>
</gene>
<dbReference type="InterPro" id="IPR012337">
    <property type="entry name" value="RNaseH-like_sf"/>
</dbReference>
<dbReference type="InterPro" id="IPR047654">
    <property type="entry name" value="IS1634_transpos"/>
</dbReference>
<dbReference type="Pfam" id="PF01609">
    <property type="entry name" value="DDE_Tnp_1"/>
    <property type="match status" value="1"/>
</dbReference>
<evidence type="ECO:0000313" key="3">
    <source>
        <dbReference type="Proteomes" id="UP000284841"/>
    </source>
</evidence>
<protein>
    <submittedName>
        <fullName evidence="2">IS1634 family transposase</fullName>
    </submittedName>
</protein>
<reference evidence="2 3" key="1">
    <citation type="submission" date="2018-08" db="EMBL/GenBank/DDBJ databases">
        <title>A genome reference for cultivated species of the human gut microbiota.</title>
        <authorList>
            <person name="Zou Y."/>
            <person name="Xue W."/>
            <person name="Luo G."/>
        </authorList>
    </citation>
    <scope>NUCLEOTIDE SEQUENCE [LARGE SCALE GENOMIC DNA]</scope>
    <source>
        <strain evidence="2 3">AM07-24</strain>
    </source>
</reference>
<organism evidence="2 3">
    <name type="scientific">Emergencia timonensis</name>
    <dbReference type="NCBI Taxonomy" id="1776384"/>
    <lineage>
        <taxon>Bacteria</taxon>
        <taxon>Bacillati</taxon>
        <taxon>Bacillota</taxon>
        <taxon>Clostridia</taxon>
        <taxon>Peptostreptococcales</taxon>
        <taxon>Anaerovoracaceae</taxon>
        <taxon>Emergencia</taxon>
    </lineage>
</organism>
<evidence type="ECO:0000259" key="1">
    <source>
        <dbReference type="Pfam" id="PF01609"/>
    </source>
</evidence>
<dbReference type="Proteomes" id="UP000284841">
    <property type="component" value="Unassembled WGS sequence"/>
</dbReference>
<keyword evidence="3" id="KW-1185">Reference proteome</keyword>
<feature type="domain" description="Transposase IS4-like" evidence="1">
    <location>
        <begin position="228"/>
        <end position="496"/>
    </location>
</feature>
<dbReference type="AlphaFoldDB" id="A0A415DZ09"/>
<name>A0A415DZ09_9FIRM</name>
<dbReference type="RefSeq" id="WP_118336182.1">
    <property type="nucleotide sequence ID" value="NZ_AP025567.1"/>
</dbReference>
<proteinExistence type="predicted"/>
<dbReference type="GO" id="GO:0004803">
    <property type="term" value="F:transposase activity"/>
    <property type="evidence" value="ECO:0007669"/>
    <property type="project" value="InterPro"/>
</dbReference>
<dbReference type="InterPro" id="IPR002559">
    <property type="entry name" value="Transposase_11"/>
</dbReference>
<dbReference type="NCBIfam" id="NF033559">
    <property type="entry name" value="transpos_IS1634"/>
    <property type="match status" value="1"/>
</dbReference>
<dbReference type="OrthoDB" id="9767746at2"/>
<dbReference type="EMBL" id="QRMS01000004">
    <property type="protein sequence ID" value="RHJ86067.1"/>
    <property type="molecule type" value="Genomic_DNA"/>
</dbReference>
<dbReference type="GO" id="GO:0006313">
    <property type="term" value="P:DNA transposition"/>
    <property type="evidence" value="ECO:0007669"/>
    <property type="project" value="InterPro"/>
</dbReference>